<gene>
    <name evidence="1" type="ORF">EHRUM3_11050</name>
</gene>
<comment type="caution">
    <text evidence="1">The sequence shown here is derived from an EMBL/GenBank/DDBJ whole genome shotgun (WGS) entry which is preliminary data.</text>
</comment>
<name>A0A170TH77_EHRRU</name>
<dbReference type="AlphaFoldDB" id="A0A170TH77"/>
<sequence>NAGGNTSVKLCTSDNGSDCVISLIAQGGSKGDDYLQDKSSGTNLLAHYRLFSGHRNVEEGEILIPYQNPDLFEGKISKQAEECMYRNPELEKNSNKYPGAGGCSDVHANGQEGANGIVKLTCEKWSGTPGTIEFEDENACNTALVTFIEEINHSKDYLPKKIKEFLKKISQISICRELKSLPKLVSNLSGYFMSVKTLLTDKANYPALIKSRKSLLAELNDSKVKEALKRIGIDYSPDMTLLYIDALVFNFGANVLNKPGQYLLNYYVADNDDSSVSVDSKVIPDELAFAMNATSNQSKSRDFSVKISDQQFIKKYRSFIEAMEMYTRDKKAGHNKENDNVVMSWMYTFFKADKRLFDMYAQLFVELMLGMDLTEFIEWYHCSEDILQLFKKINQYKQKLPLKVQNFITKISGEDKFCSEMSRYIQVNQLLHNYANNMKYFVNNIFQDDIDNWPFVTHDMQPLINQWNDFLDKSDIRNIFTRVGVTENNDEIRLLFDAVVLNSILSEYNAYEGSIFDQVRNSKVGNRAFKCVDFPASDLSMLQDNCNKMECGDNGLYRFDIVSLWAFVAFYIDDQFNDKHFEYFVKLMLDQDLQKLSDASEKSTE</sequence>
<evidence type="ECO:0000313" key="2">
    <source>
        <dbReference type="Proteomes" id="UP000092731"/>
    </source>
</evidence>
<accession>A0A170TH77</accession>
<feature type="non-terminal residue" evidence="1">
    <location>
        <position position="1"/>
    </location>
</feature>
<organism evidence="1 2">
    <name type="scientific">Ehrlichia ruminantium</name>
    <name type="common">heartwater rickettsia</name>
    <name type="synonym">Cowdria ruminantium</name>
    <dbReference type="NCBI Taxonomy" id="779"/>
    <lineage>
        <taxon>Bacteria</taxon>
        <taxon>Pseudomonadati</taxon>
        <taxon>Pseudomonadota</taxon>
        <taxon>Alphaproteobacteria</taxon>
        <taxon>Rickettsiales</taxon>
        <taxon>Anaplasmataceae</taxon>
        <taxon>Ehrlichia</taxon>
    </lineage>
</organism>
<protein>
    <submittedName>
        <fullName evidence="1">Uncharacterized protein</fullName>
    </submittedName>
</protein>
<dbReference type="Proteomes" id="UP000092731">
    <property type="component" value="Unassembled WGS sequence"/>
</dbReference>
<reference evidence="2" key="1">
    <citation type="submission" date="2016-05" db="EMBL/GenBank/DDBJ databases">
        <title>Draft genome sequences of four strains of Ehrlichia ruminantium, a tick-borne pathogen of ruminants, isolated from Zimbabwe, The Gambia and Ghana.</title>
        <authorList>
            <person name="Nakao R."/>
            <person name="Jongejan F."/>
            <person name="Sugimoto C."/>
        </authorList>
    </citation>
    <scope>NUCLEOTIDE SEQUENCE [LARGE SCALE GENOMIC DNA]</scope>
    <source>
        <strain evidence="2">Pokoase 417</strain>
    </source>
</reference>
<proteinExistence type="predicted"/>
<dbReference type="EMBL" id="BDDM01000345">
    <property type="protein sequence ID" value="GAT78872.1"/>
    <property type="molecule type" value="Genomic_DNA"/>
</dbReference>
<evidence type="ECO:0000313" key="1">
    <source>
        <dbReference type="EMBL" id="GAT78872.1"/>
    </source>
</evidence>